<dbReference type="PANTHER" id="PTHR12302">
    <property type="entry name" value="EBNA2 BINDING PROTEIN P100"/>
    <property type="match status" value="1"/>
</dbReference>
<dbReference type="PANTHER" id="PTHR12302:SF3">
    <property type="entry name" value="SERINE_THREONINE-PROTEIN KINASE 31"/>
    <property type="match status" value="1"/>
</dbReference>
<name>A0A1H7HTK8_9GAMM</name>
<dbReference type="EMBL" id="FOAS01000003">
    <property type="protein sequence ID" value="SEK53683.1"/>
    <property type="molecule type" value="Genomic_DNA"/>
</dbReference>
<dbReference type="PROSITE" id="PS50830">
    <property type="entry name" value="TNASE_3"/>
    <property type="match status" value="1"/>
</dbReference>
<feature type="domain" description="TNase-like" evidence="5">
    <location>
        <begin position="38"/>
        <end position="163"/>
    </location>
</feature>
<dbReference type="InterPro" id="IPR035437">
    <property type="entry name" value="SNase_OB-fold_sf"/>
</dbReference>
<dbReference type="SUPFAM" id="SSF50199">
    <property type="entry name" value="Staphylococcal nuclease"/>
    <property type="match status" value="1"/>
</dbReference>
<dbReference type="STRING" id="1429083.GCA_001885685_01664"/>
<keyword evidence="7" id="KW-1185">Reference proteome</keyword>
<dbReference type="Proteomes" id="UP000185766">
    <property type="component" value="Unassembled WGS sequence"/>
</dbReference>
<accession>A0A1H7HTK8</accession>
<keyword evidence="4" id="KW-0732">Signal</keyword>
<evidence type="ECO:0000259" key="5">
    <source>
        <dbReference type="PROSITE" id="PS50830"/>
    </source>
</evidence>
<dbReference type="Pfam" id="PF00565">
    <property type="entry name" value="SNase"/>
    <property type="match status" value="1"/>
</dbReference>
<evidence type="ECO:0000313" key="6">
    <source>
        <dbReference type="EMBL" id="SEK53683.1"/>
    </source>
</evidence>
<evidence type="ECO:0000313" key="7">
    <source>
        <dbReference type="Proteomes" id="UP000185766"/>
    </source>
</evidence>
<evidence type="ECO:0000256" key="3">
    <source>
        <dbReference type="ARBA" id="ARBA00022801"/>
    </source>
</evidence>
<feature type="signal peptide" evidence="4">
    <location>
        <begin position="1"/>
        <end position="25"/>
    </location>
</feature>
<organism evidence="6 7">
    <name type="scientific">Atopomonas hussainii</name>
    <dbReference type="NCBI Taxonomy" id="1429083"/>
    <lineage>
        <taxon>Bacteria</taxon>
        <taxon>Pseudomonadati</taxon>
        <taxon>Pseudomonadota</taxon>
        <taxon>Gammaproteobacteria</taxon>
        <taxon>Pseudomonadales</taxon>
        <taxon>Pseudomonadaceae</taxon>
        <taxon>Atopomonas</taxon>
    </lineage>
</organism>
<protein>
    <submittedName>
        <fullName evidence="6">Nuclease homologue</fullName>
    </submittedName>
</protein>
<keyword evidence="3" id="KW-0378">Hydrolase</keyword>
<dbReference type="GO" id="GO:0004519">
    <property type="term" value="F:endonuclease activity"/>
    <property type="evidence" value="ECO:0007669"/>
    <property type="project" value="UniProtKB-KW"/>
</dbReference>
<keyword evidence="1" id="KW-0540">Nuclease</keyword>
<proteinExistence type="predicted"/>
<gene>
    <name evidence="6" type="ORF">SAMN05216214_10387</name>
</gene>
<dbReference type="GO" id="GO:0016787">
    <property type="term" value="F:hydrolase activity"/>
    <property type="evidence" value="ECO:0007669"/>
    <property type="project" value="UniProtKB-KW"/>
</dbReference>
<evidence type="ECO:0000256" key="2">
    <source>
        <dbReference type="ARBA" id="ARBA00022759"/>
    </source>
</evidence>
<dbReference type="AlphaFoldDB" id="A0A1H7HTK8"/>
<evidence type="ECO:0000256" key="4">
    <source>
        <dbReference type="SAM" id="SignalP"/>
    </source>
</evidence>
<evidence type="ECO:0000256" key="1">
    <source>
        <dbReference type="ARBA" id="ARBA00022722"/>
    </source>
</evidence>
<dbReference type="SMART" id="SM00318">
    <property type="entry name" value="SNc"/>
    <property type="match status" value="1"/>
</dbReference>
<feature type="chain" id="PRO_5010252974" evidence="4">
    <location>
        <begin position="26"/>
        <end position="258"/>
    </location>
</feature>
<reference evidence="6 7" key="1">
    <citation type="submission" date="2016-10" db="EMBL/GenBank/DDBJ databases">
        <authorList>
            <person name="de Groot N.N."/>
        </authorList>
    </citation>
    <scope>NUCLEOTIDE SEQUENCE [LARGE SCALE GENOMIC DNA]</scope>
    <source>
        <strain evidence="6 7">JCM 19513</strain>
    </source>
</reference>
<dbReference type="InterPro" id="IPR016071">
    <property type="entry name" value="Staphylococal_nuclease_OB-fold"/>
</dbReference>
<keyword evidence="2" id="KW-0255">Endonuclease</keyword>
<sequence>MQLGKLVKKALMISAFFVPMGFVQAACEAPTKLTWHTVAKVVDGDTLKLADGRSVRLIGINTPELARQGRSAEPFAEQARRALQAELSASGGEVGLLLGRDRQDHYGRTLAHGFTRSGSNLEEHLLRDGLGWQVAIAPNTQLAACHLAAERVAQQGKRGVWSRPLSAHVQQAGFQPLLARVKTVQRNRGGIWLELENGAVARIAWAHAKQVWPSDTQLQARQWLVKGWWRDRQREVAASGRARWLVDLQHPSMLREWP</sequence>
<dbReference type="Gene3D" id="2.40.50.90">
    <property type="match status" value="1"/>
</dbReference>